<feature type="transmembrane region" description="Helical" evidence="1">
    <location>
        <begin position="38"/>
        <end position="58"/>
    </location>
</feature>
<evidence type="ECO:0000313" key="2">
    <source>
        <dbReference type="EMBL" id="SFW72201.1"/>
    </source>
</evidence>
<accession>A0A1K1RJU3</accession>
<proteinExistence type="predicted"/>
<keyword evidence="1" id="KW-1133">Transmembrane helix</keyword>
<reference evidence="2 3" key="1">
    <citation type="submission" date="2016-11" db="EMBL/GenBank/DDBJ databases">
        <authorList>
            <person name="Jaros S."/>
            <person name="Januszkiewicz K."/>
            <person name="Wedrychowicz H."/>
        </authorList>
    </citation>
    <scope>NUCLEOTIDE SEQUENCE [LARGE SCALE GENOMIC DNA]</scope>
    <source>
        <strain evidence="2 3">CGMCC 1.12145</strain>
    </source>
</reference>
<feature type="transmembrane region" description="Helical" evidence="1">
    <location>
        <begin position="73"/>
        <end position="91"/>
    </location>
</feature>
<sequence length="203" mass="23875">MDELELLKKDWKKREASLPKLSYQDIYKMIWKKSSSSVKWIFIISAIELSLGLVFLFYTPSYMKEMNYLFTDILLYSTYPVIIYFVYRFYLNYKKISATSSVKGLMDSILRARKTVKHYILFNLAIIALTSISTAIITYVKGHGGWEVYKQNAHLSDHLILLFFVVLLTAMIIGVCLGIYLLLYGFLLRRLNRNYKELKRLEV</sequence>
<keyword evidence="3" id="KW-1185">Reference proteome</keyword>
<evidence type="ECO:0000313" key="3">
    <source>
        <dbReference type="Proteomes" id="UP000182248"/>
    </source>
</evidence>
<protein>
    <submittedName>
        <fullName evidence="2">Uncharacterized protein</fullName>
    </submittedName>
</protein>
<feature type="transmembrane region" description="Helical" evidence="1">
    <location>
        <begin position="119"/>
        <end position="140"/>
    </location>
</feature>
<feature type="transmembrane region" description="Helical" evidence="1">
    <location>
        <begin position="160"/>
        <end position="187"/>
    </location>
</feature>
<dbReference type="RefSeq" id="WP_072318892.1">
    <property type="nucleotide sequence ID" value="NZ_FPJE01000027.1"/>
</dbReference>
<gene>
    <name evidence="2" type="ORF">SAMN02927921_03647</name>
</gene>
<keyword evidence="1" id="KW-0812">Transmembrane</keyword>
<keyword evidence="1" id="KW-0472">Membrane</keyword>
<dbReference type="STRING" id="1150368.SAMN02927921_03647"/>
<evidence type="ECO:0000256" key="1">
    <source>
        <dbReference type="SAM" id="Phobius"/>
    </source>
</evidence>
<dbReference type="EMBL" id="FPJE01000027">
    <property type="protein sequence ID" value="SFW72201.1"/>
    <property type="molecule type" value="Genomic_DNA"/>
</dbReference>
<organism evidence="2 3">
    <name type="scientific">Sinomicrobium oceani</name>
    <dbReference type="NCBI Taxonomy" id="1150368"/>
    <lineage>
        <taxon>Bacteria</taxon>
        <taxon>Pseudomonadati</taxon>
        <taxon>Bacteroidota</taxon>
        <taxon>Flavobacteriia</taxon>
        <taxon>Flavobacteriales</taxon>
        <taxon>Flavobacteriaceae</taxon>
        <taxon>Sinomicrobium</taxon>
    </lineage>
</organism>
<dbReference type="Proteomes" id="UP000182248">
    <property type="component" value="Unassembled WGS sequence"/>
</dbReference>
<dbReference type="OrthoDB" id="709028at2"/>
<dbReference type="AlphaFoldDB" id="A0A1K1RJU3"/>
<name>A0A1K1RJU3_9FLAO</name>